<dbReference type="Proteomes" id="UP000253772">
    <property type="component" value="Chromosome c1"/>
</dbReference>
<dbReference type="RefSeq" id="WP_017512799.1">
    <property type="nucleotide sequence ID" value="NZ_CP037900.1"/>
</dbReference>
<organism evidence="1 2">
    <name type="scientific">Cupriavidus metallidurans</name>
    <dbReference type="NCBI Taxonomy" id="119219"/>
    <lineage>
        <taxon>Bacteria</taxon>
        <taxon>Pseudomonadati</taxon>
        <taxon>Pseudomonadota</taxon>
        <taxon>Betaproteobacteria</taxon>
        <taxon>Burkholderiales</taxon>
        <taxon>Burkholderiaceae</taxon>
        <taxon>Cupriavidus</taxon>
    </lineage>
</organism>
<name>A0A482IN19_9BURK</name>
<reference evidence="1 2" key="1">
    <citation type="submission" date="2019-03" db="EMBL/GenBank/DDBJ databases">
        <title>Comparative insights into the high quality Complete genome sequence of highly metal resistant Cupriavidus metallidurans strain BS1 isolated from a gold-copper mine.</title>
        <authorList>
            <person name="Mazhar H.S."/>
            <person name="Rensing C."/>
        </authorList>
    </citation>
    <scope>NUCLEOTIDE SEQUENCE [LARGE SCALE GENOMIC DNA]</scope>
    <source>
        <strain evidence="1 2">BS1</strain>
    </source>
</reference>
<evidence type="ECO:0000313" key="1">
    <source>
        <dbReference type="EMBL" id="QBP10415.1"/>
    </source>
</evidence>
<dbReference type="OrthoDB" id="9111917at2"/>
<proteinExistence type="predicted"/>
<dbReference type="Pfam" id="PF10945">
    <property type="entry name" value="CBP_BcsR"/>
    <property type="match status" value="1"/>
</dbReference>
<dbReference type="EMBL" id="CP037900">
    <property type="protein sequence ID" value="QBP10415.1"/>
    <property type="molecule type" value="Genomic_DNA"/>
</dbReference>
<dbReference type="AlphaFoldDB" id="A0A482IN19"/>
<evidence type="ECO:0000313" key="2">
    <source>
        <dbReference type="Proteomes" id="UP000253772"/>
    </source>
</evidence>
<protein>
    <recommendedName>
        <fullName evidence="3">Cellulose biosynthesis protein BcsR</fullName>
    </recommendedName>
</protein>
<accession>A0A482IN19</accession>
<gene>
    <name evidence="1" type="ORF">DDF84_011945</name>
</gene>
<evidence type="ECO:0008006" key="3">
    <source>
        <dbReference type="Google" id="ProtNLM"/>
    </source>
</evidence>
<dbReference type="InterPro" id="IPR024487">
    <property type="entry name" value="CBP_BcsR"/>
</dbReference>
<sequence length="75" mass="7791">MSKPIGSRKAATAYSDIDMLAQHVDGFDAQQYFDQQVEVETVAAAQRWPLLARVMGCAALAEAAPAVAVGPNGGG</sequence>